<dbReference type="EMBL" id="KL363208">
    <property type="protein sequence ID" value="KFD54391.1"/>
    <property type="molecule type" value="Genomic_DNA"/>
</dbReference>
<dbReference type="AlphaFoldDB" id="A0A085MAZ5"/>
<sequence length="73" mass="8177">MHTIGILETPNGYPMLICRKDLYITDVSKNSFLIGILASWQKRRCQQFCAPLATSFGMSYIRGLVSGATSYKL</sequence>
<protein>
    <submittedName>
        <fullName evidence="1">Uncharacterized protein</fullName>
    </submittedName>
</protein>
<proteinExistence type="predicted"/>
<reference evidence="1 3" key="1">
    <citation type="journal article" date="2014" name="Nat. Genet.">
        <title>Genome and transcriptome of the porcine whipworm Trichuris suis.</title>
        <authorList>
            <person name="Jex A.R."/>
            <person name="Nejsum P."/>
            <person name="Schwarz E.M."/>
            <person name="Hu L."/>
            <person name="Young N.D."/>
            <person name="Hall R.S."/>
            <person name="Korhonen P.K."/>
            <person name="Liao S."/>
            <person name="Thamsborg S."/>
            <person name="Xia J."/>
            <person name="Xu P."/>
            <person name="Wang S."/>
            <person name="Scheerlinck J.P."/>
            <person name="Hofmann A."/>
            <person name="Sternberg P.W."/>
            <person name="Wang J."/>
            <person name="Gasser R.B."/>
        </authorList>
    </citation>
    <scope>NUCLEOTIDE SEQUENCE [LARGE SCALE GENOMIC DNA]</scope>
    <source>
        <strain evidence="2">DCEP-RM93F</strain>
        <strain evidence="1">DCEP-RM93M</strain>
    </source>
</reference>
<name>A0A085MAZ5_9BILA</name>
<dbReference type="Proteomes" id="UP000030764">
    <property type="component" value="Unassembled WGS sequence"/>
</dbReference>
<dbReference type="EMBL" id="KL367532">
    <property type="protein sequence ID" value="KFD65782.1"/>
    <property type="molecule type" value="Genomic_DNA"/>
</dbReference>
<evidence type="ECO:0000313" key="2">
    <source>
        <dbReference type="EMBL" id="KFD65782.1"/>
    </source>
</evidence>
<evidence type="ECO:0000313" key="3">
    <source>
        <dbReference type="Proteomes" id="UP000030764"/>
    </source>
</evidence>
<accession>A0A085MAZ5</accession>
<keyword evidence="3" id="KW-1185">Reference proteome</keyword>
<gene>
    <name evidence="1" type="ORF">M513_04734</name>
    <name evidence="2" type="ORF">M514_04734</name>
</gene>
<evidence type="ECO:0000313" key="1">
    <source>
        <dbReference type="EMBL" id="KFD54391.1"/>
    </source>
</evidence>
<organism evidence="1 3">
    <name type="scientific">Trichuris suis</name>
    <name type="common">pig whipworm</name>
    <dbReference type="NCBI Taxonomy" id="68888"/>
    <lineage>
        <taxon>Eukaryota</taxon>
        <taxon>Metazoa</taxon>
        <taxon>Ecdysozoa</taxon>
        <taxon>Nematoda</taxon>
        <taxon>Enoplea</taxon>
        <taxon>Dorylaimia</taxon>
        <taxon>Trichinellida</taxon>
        <taxon>Trichuridae</taxon>
        <taxon>Trichuris</taxon>
    </lineage>
</organism>
<dbReference type="Proteomes" id="UP000030758">
    <property type="component" value="Unassembled WGS sequence"/>
</dbReference>